<dbReference type="AlphaFoldDB" id="X1S766"/>
<sequence length="37" mass="4122">MIVSLHAGEEYEENPNPFQIFFAESCIENGADLVIGH</sequence>
<dbReference type="Pfam" id="PF09587">
    <property type="entry name" value="PGA_cap"/>
    <property type="match status" value="1"/>
</dbReference>
<feature type="domain" description="Capsule synthesis protein CapA" evidence="1">
    <location>
        <begin position="1"/>
        <end position="37"/>
    </location>
</feature>
<feature type="non-terminal residue" evidence="2">
    <location>
        <position position="37"/>
    </location>
</feature>
<organism evidence="2">
    <name type="scientific">marine sediment metagenome</name>
    <dbReference type="NCBI Taxonomy" id="412755"/>
    <lineage>
        <taxon>unclassified sequences</taxon>
        <taxon>metagenomes</taxon>
        <taxon>ecological metagenomes</taxon>
    </lineage>
</organism>
<gene>
    <name evidence="2" type="ORF">S06H3_64892</name>
</gene>
<dbReference type="InterPro" id="IPR019079">
    <property type="entry name" value="Capsule_synth_CapA"/>
</dbReference>
<comment type="caution">
    <text evidence="2">The sequence shown here is derived from an EMBL/GenBank/DDBJ whole genome shotgun (WGS) entry which is preliminary data.</text>
</comment>
<protein>
    <recommendedName>
        <fullName evidence="1">Capsule synthesis protein CapA domain-containing protein</fullName>
    </recommendedName>
</protein>
<evidence type="ECO:0000259" key="1">
    <source>
        <dbReference type="Pfam" id="PF09587"/>
    </source>
</evidence>
<dbReference type="EMBL" id="BARV01043488">
    <property type="protein sequence ID" value="GAI63639.1"/>
    <property type="molecule type" value="Genomic_DNA"/>
</dbReference>
<reference evidence="2" key="1">
    <citation type="journal article" date="2014" name="Front. Microbiol.">
        <title>High frequency of phylogenetically diverse reductive dehalogenase-homologous genes in deep subseafloor sedimentary metagenomes.</title>
        <authorList>
            <person name="Kawai M."/>
            <person name="Futagami T."/>
            <person name="Toyoda A."/>
            <person name="Takaki Y."/>
            <person name="Nishi S."/>
            <person name="Hori S."/>
            <person name="Arai W."/>
            <person name="Tsubouchi T."/>
            <person name="Morono Y."/>
            <person name="Uchiyama I."/>
            <person name="Ito T."/>
            <person name="Fujiyama A."/>
            <person name="Inagaki F."/>
            <person name="Takami H."/>
        </authorList>
    </citation>
    <scope>NUCLEOTIDE SEQUENCE</scope>
    <source>
        <strain evidence="2">Expedition CK06-06</strain>
    </source>
</reference>
<name>X1S766_9ZZZZ</name>
<proteinExistence type="predicted"/>
<accession>X1S766</accession>
<evidence type="ECO:0000313" key="2">
    <source>
        <dbReference type="EMBL" id="GAI63639.1"/>
    </source>
</evidence>